<evidence type="ECO:0000313" key="8">
    <source>
        <dbReference type="Proteomes" id="UP000694867"/>
    </source>
</evidence>
<evidence type="ECO:0000256" key="2">
    <source>
        <dbReference type="ARBA" id="ARBA00022729"/>
    </source>
</evidence>
<evidence type="ECO:0000256" key="6">
    <source>
        <dbReference type="ARBA" id="ARBA00023180"/>
    </source>
</evidence>
<keyword evidence="8" id="KW-1185">Reference proteome</keyword>
<dbReference type="RefSeq" id="XP_003746012.1">
    <property type="nucleotide sequence ID" value="XM_003745964.2"/>
</dbReference>
<keyword evidence="2 7" id="KW-0732">Signal</keyword>
<name>A0AAJ6QW80_9ACAR</name>
<protein>
    <recommendedName>
        <fullName evidence="7">Phospholipase B-like</fullName>
        <ecNumber evidence="7">3.1.1.-</ecNumber>
    </recommendedName>
</protein>
<dbReference type="AlphaFoldDB" id="A0AAJ6QW80"/>
<dbReference type="GeneID" id="100897455"/>
<evidence type="ECO:0000256" key="4">
    <source>
        <dbReference type="ARBA" id="ARBA00022963"/>
    </source>
</evidence>
<evidence type="ECO:0000256" key="3">
    <source>
        <dbReference type="ARBA" id="ARBA00022801"/>
    </source>
</evidence>
<dbReference type="Gene3D" id="3.60.60.30">
    <property type="match status" value="1"/>
</dbReference>
<keyword evidence="4 7" id="KW-0442">Lipid degradation</keyword>
<dbReference type="EC" id="3.1.1.-" evidence="7"/>
<comment type="similarity">
    <text evidence="1 7">Belongs to the phospholipase B-like family.</text>
</comment>
<dbReference type="PANTHER" id="PTHR12370">
    <property type="entry name" value="PHOSPHOLIPASE B-RELATED"/>
    <property type="match status" value="1"/>
</dbReference>
<dbReference type="GO" id="GO:0004620">
    <property type="term" value="F:phospholipase activity"/>
    <property type="evidence" value="ECO:0007669"/>
    <property type="project" value="InterPro"/>
</dbReference>
<gene>
    <name evidence="9" type="primary">LOC100897455</name>
</gene>
<comment type="function">
    <text evidence="7">Putative phospholipase.</text>
</comment>
<feature type="signal peptide" evidence="7">
    <location>
        <begin position="1"/>
        <end position="29"/>
    </location>
</feature>
<dbReference type="InterPro" id="IPR007000">
    <property type="entry name" value="PLipase_B-like"/>
</dbReference>
<keyword evidence="6" id="KW-0325">Glycoprotein</keyword>
<dbReference type="PANTHER" id="PTHR12370:SF3">
    <property type="entry name" value="PHOSPHOLIPASE B-LIKE 2-RELATED"/>
    <property type="match status" value="1"/>
</dbReference>
<keyword evidence="5 7" id="KW-0443">Lipid metabolism</keyword>
<reference evidence="9" key="1">
    <citation type="submission" date="2025-08" db="UniProtKB">
        <authorList>
            <consortium name="RefSeq"/>
        </authorList>
    </citation>
    <scope>IDENTIFICATION</scope>
</reference>
<dbReference type="Proteomes" id="UP000694867">
    <property type="component" value="Unplaced"/>
</dbReference>
<evidence type="ECO:0000256" key="7">
    <source>
        <dbReference type="RuleBase" id="RU364138"/>
    </source>
</evidence>
<keyword evidence="3 7" id="KW-0378">Hydrolase</keyword>
<dbReference type="GO" id="GO:0009395">
    <property type="term" value="P:phospholipid catabolic process"/>
    <property type="evidence" value="ECO:0007669"/>
    <property type="project" value="TreeGrafter"/>
</dbReference>
<dbReference type="KEGG" id="goe:100897455"/>
<evidence type="ECO:0000313" key="9">
    <source>
        <dbReference type="RefSeq" id="XP_003746012.1"/>
    </source>
</evidence>
<feature type="chain" id="PRO_5042313531" description="Phospholipase B-like" evidence="7">
    <location>
        <begin position="30"/>
        <end position="561"/>
    </location>
</feature>
<evidence type="ECO:0000256" key="5">
    <source>
        <dbReference type="ARBA" id="ARBA00023098"/>
    </source>
</evidence>
<proteinExistence type="inferred from homology"/>
<organism evidence="8 9">
    <name type="scientific">Galendromus occidentalis</name>
    <name type="common">western predatory mite</name>
    <dbReference type="NCBI Taxonomy" id="34638"/>
    <lineage>
        <taxon>Eukaryota</taxon>
        <taxon>Metazoa</taxon>
        <taxon>Ecdysozoa</taxon>
        <taxon>Arthropoda</taxon>
        <taxon>Chelicerata</taxon>
        <taxon>Arachnida</taxon>
        <taxon>Acari</taxon>
        <taxon>Parasitiformes</taxon>
        <taxon>Mesostigmata</taxon>
        <taxon>Gamasina</taxon>
        <taxon>Phytoseioidea</taxon>
        <taxon>Phytoseiidae</taxon>
        <taxon>Typhlodrominae</taxon>
        <taxon>Galendromus</taxon>
    </lineage>
</organism>
<evidence type="ECO:0000256" key="1">
    <source>
        <dbReference type="ARBA" id="ARBA00007835"/>
    </source>
</evidence>
<accession>A0AAJ6QW80</accession>
<sequence length="561" mass="63650">MVIILVSSADSAAMRALLIIPVLIGWAHCAHDVAHVELDAVPPNFTVKKGPSDGVAVAWGTFENSITETGFSYLEIATNASYPDHYQAYAAGILEGYFTRKLISMHFNNTMRDYCKGQEDYCERLHDFLNSNLRYVQENIKNRKTDPFWYQTDLALTQLMGIQDSWKKQKHESYFPNGKYDTVTDVLFLNVDGDLEDLEQALKSPKLRRVTGGGHCSALVKVLPDNSDLCFSHVTWSGYSTMLRILKKYTLNYQTTYMSNTRITAPTMTFSSSPGRIFSGDDFHLMSSGVASMETTIGNSDPSKWRFIKPECNLEWLRTIVANRLASTGQEWADLFKREGSGTYNNQWMIVDYKKFTPGKPIRPGTLTVLEEIPGLIVSGDQSKLLSEQAYWPSYNVPFYPEIYGGSGWKEQVEKFGDWFTYDKNPRSQIFRRDQGMVRDIGQMFKLMRYNDFKNDELSRCNCTPPYSAENAISARCDLNPANGTYPFGALGHRSHGATDAKVTCSKLFETLEFLAVAGPTYDPLPPFKWSESGLNDLHEGHPDLWFFNPEIHRWHKAGTE</sequence>
<dbReference type="GO" id="GO:0005576">
    <property type="term" value="C:extracellular region"/>
    <property type="evidence" value="ECO:0007669"/>
    <property type="project" value="TreeGrafter"/>
</dbReference>
<dbReference type="Pfam" id="PF04916">
    <property type="entry name" value="Phospholip_B"/>
    <property type="match status" value="1"/>
</dbReference>